<reference evidence="6 7" key="1">
    <citation type="journal article" date="2015" name="Nat. Commun.">
        <title>Outbred genome sequencing and CRISPR/Cas9 gene editing in butterflies.</title>
        <authorList>
            <person name="Li X."/>
            <person name="Fan D."/>
            <person name="Zhang W."/>
            <person name="Liu G."/>
            <person name="Zhang L."/>
            <person name="Zhao L."/>
            <person name="Fang X."/>
            <person name="Chen L."/>
            <person name="Dong Y."/>
            <person name="Chen Y."/>
            <person name="Ding Y."/>
            <person name="Zhao R."/>
            <person name="Feng M."/>
            <person name="Zhu Y."/>
            <person name="Feng Y."/>
            <person name="Jiang X."/>
            <person name="Zhu D."/>
            <person name="Xiang H."/>
            <person name="Feng X."/>
            <person name="Li S."/>
            <person name="Wang J."/>
            <person name="Zhang G."/>
            <person name="Kronforst M.R."/>
            <person name="Wang W."/>
        </authorList>
    </citation>
    <scope>NUCLEOTIDE SEQUENCE [LARGE SCALE GENOMIC DNA]</scope>
    <source>
        <strain evidence="6">Ya'a_city_454_Px</strain>
        <tissue evidence="6">Whole body</tissue>
    </source>
</reference>
<dbReference type="PANTHER" id="PTHR23322">
    <property type="entry name" value="FAS-ASSOCIATED PROTEIN"/>
    <property type="match status" value="1"/>
</dbReference>
<keyword evidence="7" id="KW-1185">Reference proteome</keyword>
<evidence type="ECO:0000256" key="3">
    <source>
        <dbReference type="ARBA" id="ARBA00023054"/>
    </source>
</evidence>
<dbReference type="InterPro" id="IPR001012">
    <property type="entry name" value="UBX_dom"/>
</dbReference>
<dbReference type="Gene3D" id="1.10.8.10">
    <property type="entry name" value="DNA helicase RuvA subunit, C-terminal domain"/>
    <property type="match status" value="1"/>
</dbReference>
<proteinExistence type="predicted"/>
<dbReference type="GO" id="GO:0036503">
    <property type="term" value="P:ERAD pathway"/>
    <property type="evidence" value="ECO:0007669"/>
    <property type="project" value="TreeGrafter"/>
</dbReference>
<evidence type="ECO:0000313" key="6">
    <source>
        <dbReference type="EMBL" id="KPI97002.1"/>
    </source>
</evidence>
<dbReference type="InterPro" id="IPR049483">
    <property type="entry name" value="FAF1_2-like_UAS"/>
</dbReference>
<dbReference type="Pfam" id="PF00789">
    <property type="entry name" value="UBX"/>
    <property type="match status" value="1"/>
</dbReference>
<dbReference type="InterPro" id="IPR054109">
    <property type="entry name" value="UBA_8"/>
</dbReference>
<dbReference type="PROSITE" id="PS50033">
    <property type="entry name" value="UBX"/>
    <property type="match status" value="1"/>
</dbReference>
<evidence type="ECO:0000313" key="7">
    <source>
        <dbReference type="Proteomes" id="UP000053268"/>
    </source>
</evidence>
<dbReference type="Pfam" id="PF22566">
    <property type="entry name" value="UBA_8"/>
    <property type="match status" value="1"/>
</dbReference>
<organism evidence="6 7">
    <name type="scientific">Papilio xuthus</name>
    <name type="common">Asian swallowtail butterfly</name>
    <dbReference type="NCBI Taxonomy" id="66420"/>
    <lineage>
        <taxon>Eukaryota</taxon>
        <taxon>Metazoa</taxon>
        <taxon>Ecdysozoa</taxon>
        <taxon>Arthropoda</taxon>
        <taxon>Hexapoda</taxon>
        <taxon>Insecta</taxon>
        <taxon>Pterygota</taxon>
        <taxon>Neoptera</taxon>
        <taxon>Endopterygota</taxon>
        <taxon>Lepidoptera</taxon>
        <taxon>Glossata</taxon>
        <taxon>Ditrysia</taxon>
        <taxon>Papilionoidea</taxon>
        <taxon>Papilionidae</taxon>
        <taxon>Papilioninae</taxon>
        <taxon>Papilio</taxon>
    </lineage>
</organism>
<protein>
    <submittedName>
        <fullName evidence="6">FAS-associated factor 2</fullName>
    </submittedName>
</protein>
<dbReference type="PANTHER" id="PTHR23322:SF1">
    <property type="entry name" value="FAS-ASSOCIATED FACTOR 2"/>
    <property type="match status" value="1"/>
</dbReference>
<dbReference type="STRING" id="66420.A0A194PUK4"/>
<dbReference type="InterPro" id="IPR050730">
    <property type="entry name" value="UBX_domain-protein"/>
</dbReference>
<dbReference type="SUPFAM" id="SSF54236">
    <property type="entry name" value="Ubiquitin-like"/>
    <property type="match status" value="1"/>
</dbReference>
<accession>A0A194PUK4</accession>
<evidence type="ECO:0000256" key="4">
    <source>
        <dbReference type="SAM" id="Coils"/>
    </source>
</evidence>
<sequence length="523" mass="59175">MDLEDNAMGLTPEQTDKILQFQDLTGIEDMSICRDVLQRHQWDLEVAIQEQLNIREGRPSVFATEARAPPVVHDHIAQQVFTDEQPEGPGGVRGLLRYVVNLVVSMCYNTISSVLNLLLSFVRHDERRLVTDPLGDVMGFINNYTSRFNAHPVFYQGTYAQALNDAKNELKFLIVYLHSESAAETQNFCRTTLADPEVIQYINTHALFWGCSVDSSEGWRVAQSVGGRRYPLLCVVCLREHRMTVVARNEGACSPLQLLQRLRRVVTDNEPHLAAARADRVEREVTARLYTHALFWGCSVDSSEGWRVAQSVGGRRYPLLCVVCLREHRMTVVARNEGACSPLQLLQRLRRVVTDNEPHLAAARADRVEREVTARLRAAQDEAYAESLAADQEKERRKAAAREAVAQREHEDLQRRQQEERHKQQLVEARAAMASRLPVEPAPGAGTVALLIRLPGGERLTRRFTLTHTTQDLYDFVFSHPQAPEEFEITTNFPKRVVARGVANLQEVGLKDRDVLFVNDTNA</sequence>
<dbReference type="SMART" id="SM00166">
    <property type="entry name" value="UBX"/>
    <property type="match status" value="1"/>
</dbReference>
<feature type="coiled-coil region" evidence="4">
    <location>
        <begin position="389"/>
        <end position="416"/>
    </location>
</feature>
<dbReference type="SUPFAM" id="SSF52833">
    <property type="entry name" value="Thioredoxin-like"/>
    <property type="match status" value="2"/>
</dbReference>
<dbReference type="GO" id="GO:0043130">
    <property type="term" value="F:ubiquitin binding"/>
    <property type="evidence" value="ECO:0007669"/>
    <property type="project" value="TreeGrafter"/>
</dbReference>
<dbReference type="Proteomes" id="UP000053268">
    <property type="component" value="Unassembled WGS sequence"/>
</dbReference>
<keyword evidence="3 4" id="KW-0175">Coiled coil</keyword>
<dbReference type="Gene3D" id="3.10.20.90">
    <property type="entry name" value="Phosphatidylinositol 3-kinase Catalytic Subunit, Chain A, domain 1"/>
    <property type="match status" value="1"/>
</dbReference>
<keyword evidence="2" id="KW-0963">Cytoplasm</keyword>
<evidence type="ECO:0000259" key="5">
    <source>
        <dbReference type="PROSITE" id="PS50033"/>
    </source>
</evidence>
<comment type="subcellular location">
    <subcellularLocation>
        <location evidence="1">Cytoplasm</location>
    </subcellularLocation>
</comment>
<dbReference type="GO" id="GO:0005783">
    <property type="term" value="C:endoplasmic reticulum"/>
    <property type="evidence" value="ECO:0007669"/>
    <property type="project" value="TreeGrafter"/>
</dbReference>
<evidence type="ECO:0000256" key="1">
    <source>
        <dbReference type="ARBA" id="ARBA00004496"/>
    </source>
</evidence>
<feature type="domain" description="UBX" evidence="5">
    <location>
        <begin position="443"/>
        <end position="518"/>
    </location>
</feature>
<dbReference type="SMART" id="SM00594">
    <property type="entry name" value="UAS"/>
    <property type="match status" value="1"/>
</dbReference>
<dbReference type="AlphaFoldDB" id="A0A194PUK4"/>
<dbReference type="InterPro" id="IPR029071">
    <property type="entry name" value="Ubiquitin-like_domsf"/>
</dbReference>
<dbReference type="EMBL" id="KQ459591">
    <property type="protein sequence ID" value="KPI97002.1"/>
    <property type="molecule type" value="Genomic_DNA"/>
</dbReference>
<evidence type="ECO:0000256" key="2">
    <source>
        <dbReference type="ARBA" id="ARBA00022490"/>
    </source>
</evidence>
<dbReference type="Gene3D" id="3.40.30.10">
    <property type="entry name" value="Glutaredoxin"/>
    <property type="match status" value="2"/>
</dbReference>
<dbReference type="InterPro" id="IPR036249">
    <property type="entry name" value="Thioredoxin-like_sf"/>
</dbReference>
<gene>
    <name evidence="6" type="ORF">RR46_05619</name>
</gene>
<name>A0A194PUK4_PAPXU</name>
<dbReference type="Pfam" id="PF21021">
    <property type="entry name" value="FAF1"/>
    <property type="match status" value="1"/>
</dbReference>
<dbReference type="InterPro" id="IPR006577">
    <property type="entry name" value="UAS"/>
</dbReference>